<feature type="transmembrane region" description="Helical" evidence="7">
    <location>
        <begin position="12"/>
        <end position="32"/>
    </location>
</feature>
<dbReference type="CDD" id="cd03127">
    <property type="entry name" value="tetraspanin_LEL"/>
    <property type="match status" value="1"/>
</dbReference>
<evidence type="ECO:0000256" key="3">
    <source>
        <dbReference type="ARBA" id="ARBA00022692"/>
    </source>
</evidence>
<feature type="transmembrane region" description="Helical" evidence="7">
    <location>
        <begin position="52"/>
        <end position="73"/>
    </location>
</feature>
<keyword evidence="4 7" id="KW-1133">Transmembrane helix</keyword>
<dbReference type="PANTHER" id="PTHR19282:SF521">
    <property type="entry name" value="IP01817P-RELATED"/>
    <property type="match status" value="1"/>
</dbReference>
<comment type="similarity">
    <text evidence="2 7">Belongs to the tetraspanin (TM4SF) family.</text>
</comment>
<dbReference type="SUPFAM" id="SSF48652">
    <property type="entry name" value="Tetraspanin"/>
    <property type="match status" value="1"/>
</dbReference>
<keyword evidence="8" id="KW-1185">Reference proteome</keyword>
<evidence type="ECO:0000313" key="9">
    <source>
        <dbReference type="RefSeq" id="XP_033156830.1"/>
    </source>
</evidence>
<feature type="transmembrane region" description="Helical" evidence="7">
    <location>
        <begin position="85"/>
        <end position="106"/>
    </location>
</feature>
<comment type="subcellular location">
    <subcellularLocation>
        <location evidence="1 7">Membrane</location>
        <topology evidence="1 7">Multi-pass membrane protein</topology>
    </subcellularLocation>
</comment>
<sequence length="228" mass="24719">MDCGTSMVKYILFIFNTIVSIIGILSIVYGVLILKSIGTIEVNGQVGFPPQALMPIILISLGSIVVFISFLGCCGAIRESVCMTMSYAVFLLILLILQLTLVILLFTNKEKFENAMGNVIENAWNSDTTHKDGVFDTIQKSLHCCGSSSALDYVAKGELLPSSCCSGSCLNPANYYPGCRGKFIELMTAGSENAKYVGIGLIGVELIGFIFACCLANNVRNYKRRNAY</sequence>
<dbReference type="InterPro" id="IPR000301">
    <property type="entry name" value="Tetraspanin_animals"/>
</dbReference>
<feature type="transmembrane region" description="Helical" evidence="7">
    <location>
        <begin position="196"/>
        <end position="216"/>
    </location>
</feature>
<dbReference type="RefSeq" id="XP_033156830.1">
    <property type="nucleotide sequence ID" value="XM_033300939.1"/>
</dbReference>
<dbReference type="InterPro" id="IPR008952">
    <property type="entry name" value="Tetraspanin_EC2_sf"/>
</dbReference>
<dbReference type="InterPro" id="IPR018499">
    <property type="entry name" value="Tetraspanin/Peripherin"/>
</dbReference>
<dbReference type="PIRSF" id="PIRSF002419">
    <property type="entry name" value="Tetraspanin"/>
    <property type="match status" value="1"/>
</dbReference>
<organism evidence="8 9">
    <name type="scientific">Drosophila mauritiana</name>
    <name type="common">Fruit fly</name>
    <dbReference type="NCBI Taxonomy" id="7226"/>
    <lineage>
        <taxon>Eukaryota</taxon>
        <taxon>Metazoa</taxon>
        <taxon>Ecdysozoa</taxon>
        <taxon>Arthropoda</taxon>
        <taxon>Hexapoda</taxon>
        <taxon>Insecta</taxon>
        <taxon>Pterygota</taxon>
        <taxon>Neoptera</taxon>
        <taxon>Endopterygota</taxon>
        <taxon>Diptera</taxon>
        <taxon>Brachycera</taxon>
        <taxon>Muscomorpha</taxon>
        <taxon>Ephydroidea</taxon>
        <taxon>Drosophilidae</taxon>
        <taxon>Drosophila</taxon>
        <taxon>Sophophora</taxon>
    </lineage>
</organism>
<name>A0A6P8JLJ7_DROMA</name>
<evidence type="ECO:0000256" key="7">
    <source>
        <dbReference type="RuleBase" id="RU361218"/>
    </source>
</evidence>
<dbReference type="Gene3D" id="1.10.1450.10">
    <property type="entry name" value="Tetraspanin"/>
    <property type="match status" value="1"/>
</dbReference>
<dbReference type="PANTHER" id="PTHR19282">
    <property type="entry name" value="TETRASPANIN"/>
    <property type="match status" value="1"/>
</dbReference>
<evidence type="ECO:0000256" key="4">
    <source>
        <dbReference type="ARBA" id="ARBA00022989"/>
    </source>
</evidence>
<keyword evidence="3 7" id="KW-0812">Transmembrane</keyword>
<feature type="disulfide bond" evidence="6">
    <location>
        <begin position="145"/>
        <end position="165"/>
    </location>
</feature>
<accession>A0A6P8JLJ7</accession>
<evidence type="ECO:0000256" key="2">
    <source>
        <dbReference type="ARBA" id="ARBA00006840"/>
    </source>
</evidence>
<protein>
    <recommendedName>
        <fullName evidence="7">Tetraspanin</fullName>
    </recommendedName>
</protein>
<evidence type="ECO:0000256" key="5">
    <source>
        <dbReference type="ARBA" id="ARBA00023136"/>
    </source>
</evidence>
<evidence type="ECO:0000256" key="6">
    <source>
        <dbReference type="PIRSR" id="PIRSR002419-1"/>
    </source>
</evidence>
<reference evidence="9" key="1">
    <citation type="submission" date="2025-08" db="UniProtKB">
        <authorList>
            <consortium name="RefSeq"/>
        </authorList>
    </citation>
    <scope>IDENTIFICATION</scope>
    <source>
        <strain evidence="9">Mau12</strain>
        <tissue evidence="9">Whole Body</tissue>
    </source>
</reference>
<dbReference type="GO" id="GO:0005886">
    <property type="term" value="C:plasma membrane"/>
    <property type="evidence" value="ECO:0007669"/>
    <property type="project" value="TreeGrafter"/>
</dbReference>
<dbReference type="PRINTS" id="PR00259">
    <property type="entry name" value="TMFOUR"/>
</dbReference>
<feature type="disulfide bond" evidence="6">
    <location>
        <begin position="144"/>
        <end position="179"/>
    </location>
</feature>
<proteinExistence type="inferred from homology"/>
<dbReference type="Pfam" id="PF00335">
    <property type="entry name" value="Tetraspanin"/>
    <property type="match status" value="1"/>
</dbReference>
<dbReference type="GeneID" id="117138684"/>
<dbReference type="Proteomes" id="UP000515162">
    <property type="component" value="Chromosome 2R"/>
</dbReference>
<keyword evidence="5 7" id="KW-0472">Membrane</keyword>
<gene>
    <name evidence="9" type="primary">LOC117138684</name>
</gene>
<dbReference type="SMR" id="A0A6P8JLJ7"/>
<evidence type="ECO:0000256" key="1">
    <source>
        <dbReference type="ARBA" id="ARBA00004141"/>
    </source>
</evidence>
<evidence type="ECO:0000313" key="8">
    <source>
        <dbReference type="Proteomes" id="UP000515162"/>
    </source>
</evidence>
<dbReference type="AlphaFoldDB" id="A0A6P8JLJ7"/>
<keyword evidence="6" id="KW-1015">Disulfide bond</keyword>